<reference evidence="1 2" key="1">
    <citation type="journal article" date="2018" name="Mol. Plant">
        <title>The genome of Artemisia annua provides insight into the evolution of Asteraceae family and artemisinin biosynthesis.</title>
        <authorList>
            <person name="Shen Q."/>
            <person name="Zhang L."/>
            <person name="Liao Z."/>
            <person name="Wang S."/>
            <person name="Yan T."/>
            <person name="Shi P."/>
            <person name="Liu M."/>
            <person name="Fu X."/>
            <person name="Pan Q."/>
            <person name="Wang Y."/>
            <person name="Lv Z."/>
            <person name="Lu X."/>
            <person name="Zhang F."/>
            <person name="Jiang W."/>
            <person name="Ma Y."/>
            <person name="Chen M."/>
            <person name="Hao X."/>
            <person name="Li L."/>
            <person name="Tang Y."/>
            <person name="Lv G."/>
            <person name="Zhou Y."/>
            <person name="Sun X."/>
            <person name="Brodelius P.E."/>
            <person name="Rose J.K.C."/>
            <person name="Tang K."/>
        </authorList>
    </citation>
    <scope>NUCLEOTIDE SEQUENCE [LARGE SCALE GENOMIC DNA]</scope>
    <source>
        <strain evidence="2">cv. Huhao1</strain>
        <tissue evidence="1">Leaf</tissue>
    </source>
</reference>
<organism evidence="1 2">
    <name type="scientific">Artemisia annua</name>
    <name type="common">Sweet wormwood</name>
    <dbReference type="NCBI Taxonomy" id="35608"/>
    <lineage>
        <taxon>Eukaryota</taxon>
        <taxon>Viridiplantae</taxon>
        <taxon>Streptophyta</taxon>
        <taxon>Embryophyta</taxon>
        <taxon>Tracheophyta</taxon>
        <taxon>Spermatophyta</taxon>
        <taxon>Magnoliopsida</taxon>
        <taxon>eudicotyledons</taxon>
        <taxon>Gunneridae</taxon>
        <taxon>Pentapetalae</taxon>
        <taxon>asterids</taxon>
        <taxon>campanulids</taxon>
        <taxon>Asterales</taxon>
        <taxon>Asteraceae</taxon>
        <taxon>Asteroideae</taxon>
        <taxon>Anthemideae</taxon>
        <taxon>Artemisiinae</taxon>
        <taxon>Artemisia</taxon>
    </lineage>
</organism>
<keyword evidence="2" id="KW-1185">Reference proteome</keyword>
<comment type="caution">
    <text evidence="1">The sequence shown here is derived from an EMBL/GenBank/DDBJ whole genome shotgun (WGS) entry which is preliminary data.</text>
</comment>
<evidence type="ECO:0000313" key="1">
    <source>
        <dbReference type="EMBL" id="PWA81736.1"/>
    </source>
</evidence>
<proteinExistence type="predicted"/>
<evidence type="ECO:0000313" key="2">
    <source>
        <dbReference type="Proteomes" id="UP000245207"/>
    </source>
</evidence>
<sequence>MEKNKKRKARGHEVLLADDASSAQEWIVENDEVANDVDLAKGADEELGPRTSARLRERELYEDNFESESEDDVDEEVEYESDGNQKLLIAKLVTDALVVFDSVAFGISMT</sequence>
<dbReference type="OrthoDB" id="693168at2759"/>
<dbReference type="Proteomes" id="UP000245207">
    <property type="component" value="Unassembled WGS sequence"/>
</dbReference>
<protein>
    <submittedName>
        <fullName evidence="1">Uncharacterized protein</fullName>
    </submittedName>
</protein>
<gene>
    <name evidence="1" type="ORF">CTI12_AA184470</name>
</gene>
<dbReference type="AlphaFoldDB" id="A0A2U1P7K9"/>
<accession>A0A2U1P7K9</accession>
<name>A0A2U1P7K9_ARTAN</name>
<dbReference type="EMBL" id="PKPP01001555">
    <property type="protein sequence ID" value="PWA81736.1"/>
    <property type="molecule type" value="Genomic_DNA"/>
</dbReference>